<dbReference type="EMBL" id="JBBPBN010000003">
    <property type="protein sequence ID" value="KAK9043905.1"/>
    <property type="molecule type" value="Genomic_DNA"/>
</dbReference>
<dbReference type="InterPro" id="IPR043129">
    <property type="entry name" value="ATPase_NBD"/>
</dbReference>
<organism evidence="4 5">
    <name type="scientific">Hibiscus sabdariffa</name>
    <name type="common">roselle</name>
    <dbReference type="NCBI Taxonomy" id="183260"/>
    <lineage>
        <taxon>Eukaryota</taxon>
        <taxon>Viridiplantae</taxon>
        <taxon>Streptophyta</taxon>
        <taxon>Embryophyta</taxon>
        <taxon>Tracheophyta</taxon>
        <taxon>Spermatophyta</taxon>
        <taxon>Magnoliopsida</taxon>
        <taxon>eudicotyledons</taxon>
        <taxon>Gunneridae</taxon>
        <taxon>Pentapetalae</taxon>
        <taxon>rosids</taxon>
        <taxon>malvids</taxon>
        <taxon>Malvales</taxon>
        <taxon>Malvaceae</taxon>
        <taxon>Malvoideae</taxon>
        <taxon>Hibiscus</taxon>
    </lineage>
</organism>
<dbReference type="PANTHER" id="PTHR45639:SF4">
    <property type="entry name" value="HSC70CB, ISOFORM G"/>
    <property type="match status" value="1"/>
</dbReference>
<reference evidence="4 5" key="1">
    <citation type="journal article" date="2024" name="G3 (Bethesda)">
        <title>Genome assembly of Hibiscus sabdariffa L. provides insights into metabolisms of medicinal natural products.</title>
        <authorList>
            <person name="Kim T."/>
        </authorList>
    </citation>
    <scope>NUCLEOTIDE SEQUENCE [LARGE SCALE GENOMIC DNA]</scope>
    <source>
        <strain evidence="4">TK-2024</strain>
        <tissue evidence="4">Old leaves</tissue>
    </source>
</reference>
<protein>
    <submittedName>
        <fullName evidence="4">Uncharacterized protein</fullName>
    </submittedName>
</protein>
<keyword evidence="5" id="KW-1185">Reference proteome</keyword>
<gene>
    <name evidence="4" type="ORF">V6N11_072229</name>
</gene>
<sequence>MAPVFNEAGYTLLYLWLPAFNGFWKIWTLLSLSLSLGMVLSDLKSIAEKNLNTIMVIGIPVYFTDLQRRAVLDAAHLIHEPTATALAYGIYKITCNCIGILVEFHNLRLNQEYSRMAIFEQRVDNIVGIAYAMDLLDYVPRLRQFLLGFFLFYHRNSWLIKLCYNILVFDFEGPTSRKYNCGNYASQTHIHCALH</sequence>
<dbReference type="Gene3D" id="3.90.1280.20">
    <property type="match status" value="1"/>
</dbReference>
<keyword evidence="1" id="KW-0547">Nucleotide-binding</keyword>
<evidence type="ECO:0000256" key="3">
    <source>
        <dbReference type="SAM" id="Phobius"/>
    </source>
</evidence>
<proteinExistence type="predicted"/>
<keyword evidence="3" id="KW-1133">Transmembrane helix</keyword>
<comment type="caution">
    <text evidence="4">The sequence shown here is derived from an EMBL/GenBank/DDBJ whole genome shotgun (WGS) entry which is preliminary data.</text>
</comment>
<dbReference type="Proteomes" id="UP001396334">
    <property type="component" value="Unassembled WGS sequence"/>
</dbReference>
<evidence type="ECO:0000313" key="4">
    <source>
        <dbReference type="EMBL" id="KAK9043905.1"/>
    </source>
</evidence>
<dbReference type="SUPFAM" id="SSF53067">
    <property type="entry name" value="Actin-like ATPase domain"/>
    <property type="match status" value="1"/>
</dbReference>
<dbReference type="Gene3D" id="3.30.420.40">
    <property type="match status" value="1"/>
</dbReference>
<name>A0ABR2U2E0_9ROSI</name>
<keyword evidence="3" id="KW-0472">Membrane</keyword>
<accession>A0ABR2U2E0</accession>
<dbReference type="Pfam" id="PF00012">
    <property type="entry name" value="HSP70"/>
    <property type="match status" value="1"/>
</dbReference>
<evidence type="ECO:0000256" key="2">
    <source>
        <dbReference type="ARBA" id="ARBA00022840"/>
    </source>
</evidence>
<keyword evidence="3" id="KW-0812">Transmembrane</keyword>
<dbReference type="InterPro" id="IPR013126">
    <property type="entry name" value="Hsp_70_fam"/>
</dbReference>
<evidence type="ECO:0000256" key="1">
    <source>
        <dbReference type="ARBA" id="ARBA00022741"/>
    </source>
</evidence>
<evidence type="ECO:0000313" key="5">
    <source>
        <dbReference type="Proteomes" id="UP001396334"/>
    </source>
</evidence>
<dbReference type="PANTHER" id="PTHR45639">
    <property type="entry name" value="HSC70CB, ISOFORM G-RELATED"/>
    <property type="match status" value="1"/>
</dbReference>
<keyword evidence="2" id="KW-0067">ATP-binding</keyword>
<feature type="transmembrane region" description="Helical" evidence="3">
    <location>
        <begin position="22"/>
        <end position="40"/>
    </location>
</feature>